<feature type="compositionally biased region" description="Pro residues" evidence="1">
    <location>
        <begin position="91"/>
        <end position="101"/>
    </location>
</feature>
<evidence type="ECO:0000313" key="2">
    <source>
        <dbReference type="Proteomes" id="UP001652581"/>
    </source>
</evidence>
<name>A0ABM5DIH5_VICPA</name>
<dbReference type="GeneID" id="140697356"/>
<evidence type="ECO:0000313" key="3">
    <source>
        <dbReference type="RefSeq" id="XP_072820695.1"/>
    </source>
</evidence>
<evidence type="ECO:0000313" key="7">
    <source>
        <dbReference type="RefSeq" id="XP_072820699.1"/>
    </source>
</evidence>
<evidence type="ECO:0000313" key="8">
    <source>
        <dbReference type="RefSeq" id="XP_072820700.1"/>
    </source>
</evidence>
<dbReference type="RefSeq" id="XP_072820696.1">
    <property type="nucleotide sequence ID" value="XM_072964595.1"/>
</dbReference>
<evidence type="ECO:0000313" key="6">
    <source>
        <dbReference type="RefSeq" id="XP_072820698.1"/>
    </source>
</evidence>
<dbReference type="RefSeq" id="XP_072820699.1">
    <property type="nucleotide sequence ID" value="XM_072964598.1"/>
</dbReference>
<evidence type="ECO:0008006" key="9">
    <source>
        <dbReference type="Google" id="ProtNLM"/>
    </source>
</evidence>
<dbReference type="RefSeq" id="XP_072820695.1">
    <property type="nucleotide sequence ID" value="XM_072964594.1"/>
</dbReference>
<dbReference type="RefSeq" id="XP_072820697.1">
    <property type="nucleotide sequence ID" value="XM_072964596.1"/>
</dbReference>
<dbReference type="RefSeq" id="XP_072820698.1">
    <property type="nucleotide sequence ID" value="XM_072964597.1"/>
</dbReference>
<dbReference type="Proteomes" id="UP001652581">
    <property type="component" value="Chromosome 7"/>
</dbReference>
<gene>
    <name evidence="3 4 5 6 7 8" type="primary">LOC140697356</name>
</gene>
<evidence type="ECO:0000313" key="5">
    <source>
        <dbReference type="RefSeq" id="XP_072820697.1"/>
    </source>
</evidence>
<sequence>MPQSCRALPPAGPATTSGHDRARPRPAVAGRAEDEGEGGCPAPRSRPPSSPSSAAVPSASPSVSPASRPPLRRARPLSGLLAVSPAGGQREPPPPPPPPPARSSASSLVPLASPHPREWPGGSQLAAGPPPPLPRCDQWAPATGKPRPPPGGGGLSRRPPARREGPGNGGRGLRPRPRPRCAAWTCHVGAAERRRRPAAPPGEGQRGNGVLPSLPRLTRTSVIPTVKAEIVK</sequence>
<keyword evidence="2" id="KW-1185">Reference proteome</keyword>
<proteinExistence type="predicted"/>
<organism evidence="2 6">
    <name type="scientific">Vicugna pacos</name>
    <name type="common">Alpaca</name>
    <name type="synonym">Lama pacos</name>
    <dbReference type="NCBI Taxonomy" id="30538"/>
    <lineage>
        <taxon>Eukaryota</taxon>
        <taxon>Metazoa</taxon>
        <taxon>Chordata</taxon>
        <taxon>Craniata</taxon>
        <taxon>Vertebrata</taxon>
        <taxon>Euteleostomi</taxon>
        <taxon>Mammalia</taxon>
        <taxon>Eutheria</taxon>
        <taxon>Laurasiatheria</taxon>
        <taxon>Artiodactyla</taxon>
        <taxon>Tylopoda</taxon>
        <taxon>Camelidae</taxon>
        <taxon>Vicugna</taxon>
    </lineage>
</organism>
<dbReference type="RefSeq" id="XP_072820700.1">
    <property type="nucleotide sequence ID" value="XM_072964599.1"/>
</dbReference>
<feature type="region of interest" description="Disordered" evidence="1">
    <location>
        <begin position="1"/>
        <end position="218"/>
    </location>
</feature>
<feature type="compositionally biased region" description="Low complexity" evidence="1">
    <location>
        <begin position="102"/>
        <end position="114"/>
    </location>
</feature>
<evidence type="ECO:0000256" key="1">
    <source>
        <dbReference type="SAM" id="MobiDB-lite"/>
    </source>
</evidence>
<protein>
    <recommendedName>
        <fullName evidence="9">Basic proline-rich protein-like</fullName>
    </recommendedName>
</protein>
<reference evidence="3 4" key="1">
    <citation type="submission" date="2025-05" db="UniProtKB">
        <authorList>
            <consortium name="RefSeq"/>
        </authorList>
    </citation>
    <scope>IDENTIFICATION</scope>
</reference>
<evidence type="ECO:0000313" key="4">
    <source>
        <dbReference type="RefSeq" id="XP_072820696.1"/>
    </source>
</evidence>
<accession>A0ABM5DIH5</accession>
<feature type="compositionally biased region" description="Low complexity" evidence="1">
    <location>
        <begin position="51"/>
        <end position="66"/>
    </location>
</feature>